<keyword evidence="13" id="KW-1185">Reference proteome</keyword>
<dbReference type="EC" id="3.2.1.143" evidence="2"/>
<keyword evidence="3" id="KW-0378">Hydrolase</keyword>
<organism evidence="12 13">
    <name type="scientific">Tritrichomonas musculus</name>
    <dbReference type="NCBI Taxonomy" id="1915356"/>
    <lineage>
        <taxon>Eukaryota</taxon>
        <taxon>Metamonada</taxon>
        <taxon>Parabasalia</taxon>
        <taxon>Tritrichomonadida</taxon>
        <taxon>Tritrichomonadidae</taxon>
        <taxon>Tritrichomonas</taxon>
    </lineage>
</organism>
<evidence type="ECO:0000256" key="3">
    <source>
        <dbReference type="ARBA" id="ARBA00022801"/>
    </source>
</evidence>
<protein>
    <recommendedName>
        <fullName evidence="4">ADP-ribosylhydrolase ARH3</fullName>
        <ecNumber evidence="2">3.2.1.143</ecNumber>
    </recommendedName>
    <alternativeName>
        <fullName evidence="5">ADP-ribose glycohydrolase ARH3</fullName>
    </alternativeName>
    <alternativeName>
        <fullName evidence="6">ADP-ribosylhydrolase 3</fullName>
    </alternativeName>
    <alternativeName>
        <fullName evidence="9">O-acetyl-ADP-ribose deacetylase ARH3</fullName>
    </alternativeName>
    <alternativeName>
        <fullName evidence="10">Poly(ADP-ribose) glycohydrolase ARH3</fullName>
    </alternativeName>
    <alternativeName>
        <fullName evidence="8">[Protein ADP-ribosylarginine] hydrolase-like protein 2</fullName>
    </alternativeName>
    <alternativeName>
        <fullName evidence="7">[Protein ADP-ribosylserine] hydrolase</fullName>
    </alternativeName>
</protein>
<name>A0ABR2KK23_9EUKA</name>
<comment type="caution">
    <text evidence="12">The sequence shown here is derived from an EMBL/GenBank/DDBJ whole genome shotgun (WGS) entry which is preliminary data.</text>
</comment>
<comment type="similarity">
    <text evidence="1">Belongs to the ADP-ribosylglycohydrolase family.</text>
</comment>
<dbReference type="SUPFAM" id="SSF101478">
    <property type="entry name" value="ADP-ribosylglycohydrolase"/>
    <property type="match status" value="1"/>
</dbReference>
<dbReference type="InterPro" id="IPR036705">
    <property type="entry name" value="Ribosyl_crysJ1_sf"/>
</dbReference>
<dbReference type="PANTHER" id="PTHR16222:SF24">
    <property type="entry name" value="ADP-RIBOSYLHYDROLASE ARH3"/>
    <property type="match status" value="1"/>
</dbReference>
<evidence type="ECO:0000313" key="12">
    <source>
        <dbReference type="EMBL" id="KAK8891424.1"/>
    </source>
</evidence>
<proteinExistence type="inferred from homology"/>
<accession>A0ABR2KK23</accession>
<evidence type="ECO:0000256" key="8">
    <source>
        <dbReference type="ARBA" id="ARBA00042850"/>
    </source>
</evidence>
<gene>
    <name evidence="12" type="ORF">M9Y10_028633</name>
</gene>
<evidence type="ECO:0000256" key="5">
    <source>
        <dbReference type="ARBA" id="ARBA00042398"/>
    </source>
</evidence>
<dbReference type="InterPro" id="IPR032675">
    <property type="entry name" value="LRR_dom_sf"/>
</dbReference>
<dbReference type="SUPFAM" id="SSF52047">
    <property type="entry name" value="RNI-like"/>
    <property type="match status" value="1"/>
</dbReference>
<evidence type="ECO:0000256" key="11">
    <source>
        <dbReference type="ARBA" id="ARBA00049015"/>
    </source>
</evidence>
<comment type="catalytic activity">
    <reaction evidence="11">
        <text>alpha-NAD(+) + H2O = ADP-D-ribose + nicotinamide + H(+)</text>
        <dbReference type="Rhea" id="RHEA:68792"/>
        <dbReference type="ChEBI" id="CHEBI:15377"/>
        <dbReference type="ChEBI" id="CHEBI:15378"/>
        <dbReference type="ChEBI" id="CHEBI:17154"/>
        <dbReference type="ChEBI" id="CHEBI:57967"/>
        <dbReference type="ChEBI" id="CHEBI:77017"/>
    </reaction>
</comment>
<evidence type="ECO:0000256" key="9">
    <source>
        <dbReference type="ARBA" id="ARBA00043187"/>
    </source>
</evidence>
<dbReference type="InterPro" id="IPR050792">
    <property type="entry name" value="ADP-ribosylglycohydrolase"/>
</dbReference>
<evidence type="ECO:0000256" key="2">
    <source>
        <dbReference type="ARBA" id="ARBA00012255"/>
    </source>
</evidence>
<dbReference type="Proteomes" id="UP001470230">
    <property type="component" value="Unassembled WGS sequence"/>
</dbReference>
<dbReference type="Pfam" id="PF03747">
    <property type="entry name" value="ADP_ribosyl_GH"/>
    <property type="match status" value="1"/>
</dbReference>
<reference evidence="12 13" key="1">
    <citation type="submission" date="2024-04" db="EMBL/GenBank/DDBJ databases">
        <title>Tritrichomonas musculus Genome.</title>
        <authorList>
            <person name="Alves-Ferreira E."/>
            <person name="Grigg M."/>
            <person name="Lorenzi H."/>
            <person name="Galac M."/>
        </authorList>
    </citation>
    <scope>NUCLEOTIDE SEQUENCE [LARGE SCALE GENOMIC DNA]</scope>
    <source>
        <strain evidence="12 13">EAF2021</strain>
    </source>
</reference>
<dbReference type="PANTHER" id="PTHR16222">
    <property type="entry name" value="ADP-RIBOSYLGLYCOHYDROLASE"/>
    <property type="match status" value="1"/>
</dbReference>
<evidence type="ECO:0000256" key="7">
    <source>
        <dbReference type="ARBA" id="ARBA00042722"/>
    </source>
</evidence>
<evidence type="ECO:0000256" key="1">
    <source>
        <dbReference type="ARBA" id="ARBA00010702"/>
    </source>
</evidence>
<evidence type="ECO:0000256" key="10">
    <source>
        <dbReference type="ARBA" id="ARBA00043193"/>
    </source>
</evidence>
<evidence type="ECO:0000313" key="13">
    <source>
        <dbReference type="Proteomes" id="UP001470230"/>
    </source>
</evidence>
<dbReference type="InterPro" id="IPR005502">
    <property type="entry name" value="Ribosyl_crysJ1"/>
</dbReference>
<evidence type="ECO:0000256" key="6">
    <source>
        <dbReference type="ARBA" id="ARBA00042471"/>
    </source>
</evidence>
<dbReference type="EMBL" id="JAPFFF010000004">
    <property type="protein sequence ID" value="KAK8891424.1"/>
    <property type="molecule type" value="Genomic_DNA"/>
</dbReference>
<evidence type="ECO:0000256" key="4">
    <source>
        <dbReference type="ARBA" id="ARBA00041057"/>
    </source>
</evidence>
<dbReference type="Gene3D" id="3.80.10.10">
    <property type="entry name" value="Ribonuclease Inhibitor"/>
    <property type="match status" value="1"/>
</dbReference>
<sequence>MSTNTSESNHCHICKQKCELTLCKNCYVPLFTPIENHISFAFLKNGPKEIDSSTLYNSVILDYFGSCLTLAEITGFSQLRQLRVSHCQNLTKINLNNLPNLISVDAFFCEKLSDVSITNTPNLIAIDLSFCKELTEVKGEFPKVEYFSIASTKITALPPLPSVKFLDITSSKISDPQQLYNHPNLQRLVFFNNSAVKTIEISQLARHHSFASLICSGNLLDFEGFPSNNNIKNIYFYGNAQNFEKIDFSKINLLAFGNIQQPHFEFDHPICSGDWYESYRYIYGPYPTPPNDSKPKLTKEQLASIENLYPLPQNIDPKIAAYHIMGALFGTAIGDCLGIFCEGHDSADINMYIDQPPEITWTHPVTTIRGSYFHRGSFTDDTALMLMFIQSVVSTAVKNKSKLTDGNDVSTIFDPTDSGRRIHHWICYGIDEHLDGSGIGRGRYTEKVVKTKHFDQDSIKISKKVWEDTGMIKAGNGGVMRTGGCGCFLFWDEAKVIEIAKQFCQCTHYDPRCVFSAVLVSLIISRLLQWRCGIRETFELDDTIDEVKEMFQRKEGDDLNNLDLIDDFDFIDKFLYARTVDDLELINQKIPPTLSTMGCAIWALRENLSYEEGIEAIIRGGGDADTNAACVGAVLGAKWGFGGIPLHLLDYMWYGGILYRDAIPFLKLMGLKFDPPSYEEIRQFNYQK</sequence>
<dbReference type="Gene3D" id="1.10.4080.10">
    <property type="entry name" value="ADP-ribosylation/Crystallin J1"/>
    <property type="match status" value="1"/>
</dbReference>